<dbReference type="NCBIfam" id="TIGR01906">
    <property type="entry name" value="integ_TIGR01906"/>
    <property type="match status" value="1"/>
</dbReference>
<dbReference type="AlphaFoldDB" id="A0A0R1QS19"/>
<dbReference type="OrthoDB" id="9813051at2"/>
<comment type="caution">
    <text evidence="2">The sequence shown here is derived from an EMBL/GenBank/DDBJ whole genome shotgun (WGS) entry which is preliminary data.</text>
</comment>
<dbReference type="Pfam" id="PF07314">
    <property type="entry name" value="Lit"/>
    <property type="match status" value="1"/>
</dbReference>
<feature type="transmembrane region" description="Helical" evidence="1">
    <location>
        <begin position="94"/>
        <end position="112"/>
    </location>
</feature>
<proteinExistence type="predicted"/>
<evidence type="ECO:0000256" key="1">
    <source>
        <dbReference type="SAM" id="Phobius"/>
    </source>
</evidence>
<keyword evidence="3" id="KW-1185">Reference proteome</keyword>
<reference evidence="2 3" key="1">
    <citation type="journal article" date="2015" name="Genome Announc.">
        <title>Expanding the biotechnology potential of lactobacilli through comparative genomics of 213 strains and associated genera.</title>
        <authorList>
            <person name="Sun Z."/>
            <person name="Harris H.M."/>
            <person name="McCann A."/>
            <person name="Guo C."/>
            <person name="Argimon S."/>
            <person name="Zhang W."/>
            <person name="Yang X."/>
            <person name="Jeffery I.B."/>
            <person name="Cooney J.C."/>
            <person name="Kagawa T.F."/>
            <person name="Liu W."/>
            <person name="Song Y."/>
            <person name="Salvetti E."/>
            <person name="Wrobel A."/>
            <person name="Rasinkangas P."/>
            <person name="Parkhill J."/>
            <person name="Rea M.C."/>
            <person name="O'Sullivan O."/>
            <person name="Ritari J."/>
            <person name="Douillard F.P."/>
            <person name="Paul Ross R."/>
            <person name="Yang R."/>
            <person name="Briner A.E."/>
            <person name="Felis G.E."/>
            <person name="de Vos W.M."/>
            <person name="Barrangou R."/>
            <person name="Klaenhammer T.R."/>
            <person name="Caufield P.W."/>
            <person name="Cui Y."/>
            <person name="Zhang H."/>
            <person name="O'Toole P.W."/>
        </authorList>
    </citation>
    <scope>NUCLEOTIDE SEQUENCE [LARGE SCALE GENOMIC DNA]</scope>
    <source>
        <strain evidence="2 3">DSM 14500</strain>
    </source>
</reference>
<accession>A0A0R1QS19</accession>
<evidence type="ECO:0000313" key="3">
    <source>
        <dbReference type="Proteomes" id="UP000050872"/>
    </source>
</evidence>
<keyword evidence="1" id="KW-1133">Transmembrane helix</keyword>
<dbReference type="Proteomes" id="UP000050872">
    <property type="component" value="Unassembled WGS sequence"/>
</dbReference>
<feature type="transmembrane region" description="Helical" evidence="1">
    <location>
        <begin position="12"/>
        <end position="34"/>
    </location>
</feature>
<dbReference type="InterPro" id="IPR010178">
    <property type="entry name" value="Lit"/>
</dbReference>
<dbReference type="RefSeq" id="WP_057888081.1">
    <property type="nucleotide sequence ID" value="NZ_AZEZ01000069.1"/>
</dbReference>
<feature type="transmembrane region" description="Helical" evidence="1">
    <location>
        <begin position="175"/>
        <end position="193"/>
    </location>
</feature>
<feature type="transmembrane region" description="Helical" evidence="1">
    <location>
        <begin position="124"/>
        <end position="148"/>
    </location>
</feature>
<evidence type="ECO:0000313" key="2">
    <source>
        <dbReference type="EMBL" id="KRL43768.1"/>
    </source>
</evidence>
<dbReference type="PATRIC" id="fig|1423770.3.peg.506"/>
<organism evidence="2 3">
    <name type="scientific">Companilactobacillus mindensis DSM 14500</name>
    <dbReference type="NCBI Taxonomy" id="1423770"/>
    <lineage>
        <taxon>Bacteria</taxon>
        <taxon>Bacillati</taxon>
        <taxon>Bacillota</taxon>
        <taxon>Bacilli</taxon>
        <taxon>Lactobacillales</taxon>
        <taxon>Lactobacillaceae</taxon>
        <taxon>Companilactobacillus</taxon>
    </lineage>
</organism>
<sequence length="200" mass="23625">MSNSQKDLLYTIALAFFILTTAITVTIFASYLLFAIDIKHYYLEQAVDMKYGTIMKNYAQMMDYLINPFNWQWHLSDFGSSAAGRLHFLDCKKLFLLNFGVFIVSGAIVAKFHKIRARFNRTFLWIGIVGIFLAIMMMFNFDQFFVIFHEVLFRNSDWLFDPEKDPVINILPEEFFTQCFVLFFILFEGLNFWKARLKKA</sequence>
<dbReference type="EMBL" id="AZEZ01000069">
    <property type="protein sequence ID" value="KRL43768.1"/>
    <property type="molecule type" value="Genomic_DNA"/>
</dbReference>
<dbReference type="STRING" id="1423770.FD29_GL000500"/>
<keyword evidence="1" id="KW-0812">Transmembrane</keyword>
<keyword evidence="1" id="KW-0472">Membrane</keyword>
<gene>
    <name evidence="2" type="ORF">FD29_GL000500</name>
</gene>
<protein>
    <submittedName>
        <fullName evidence="2">Integral membrane protein, Rhodopsin-like GPCR superfamily</fullName>
    </submittedName>
</protein>
<name>A0A0R1QS19_9LACO</name>